<feature type="binding site" evidence="5">
    <location>
        <position position="75"/>
    </location>
    <ligand>
        <name>S-adenosyl-L-methionine</name>
        <dbReference type="ChEBI" id="CHEBI:59789"/>
    </ligand>
</feature>
<evidence type="ECO:0000256" key="1">
    <source>
        <dbReference type="ARBA" id="ARBA00022603"/>
    </source>
</evidence>
<feature type="binding site" evidence="5">
    <location>
        <position position="107"/>
    </location>
    <ligand>
        <name>S-adenosyl-L-methionine</name>
        <dbReference type="ChEBI" id="CHEBI:59789"/>
    </ligand>
</feature>
<feature type="binding site" evidence="5">
    <location>
        <begin position="126"/>
        <end position="131"/>
    </location>
    <ligand>
        <name>S-adenosyl-L-methionine</name>
        <dbReference type="ChEBI" id="CHEBI:59789"/>
    </ligand>
</feature>
<gene>
    <name evidence="5" type="primary">rlmH</name>
    <name evidence="6" type="ORF">G4V39_04295</name>
</gene>
<comment type="function">
    <text evidence="5">Specifically methylates the pseudouridine at position 1915 (m3Psi1915) in 23S rRNA.</text>
</comment>
<evidence type="ECO:0000256" key="5">
    <source>
        <dbReference type="HAMAP-Rule" id="MF_00658"/>
    </source>
</evidence>
<dbReference type="RefSeq" id="WP_166031765.1">
    <property type="nucleotide sequence ID" value="NZ_CP048877.1"/>
</dbReference>
<keyword evidence="5" id="KW-0698">rRNA processing</keyword>
<evidence type="ECO:0000256" key="4">
    <source>
        <dbReference type="ARBA" id="ARBA00038303"/>
    </source>
</evidence>
<dbReference type="Pfam" id="PF02590">
    <property type="entry name" value="SPOUT_MTase"/>
    <property type="match status" value="1"/>
</dbReference>
<evidence type="ECO:0000313" key="7">
    <source>
        <dbReference type="Proteomes" id="UP000502179"/>
    </source>
</evidence>
<dbReference type="PIRSF" id="PIRSF004505">
    <property type="entry name" value="MT_bac"/>
    <property type="match status" value="1"/>
</dbReference>
<dbReference type="InterPro" id="IPR029026">
    <property type="entry name" value="tRNA_m1G_MTases_N"/>
</dbReference>
<dbReference type="EC" id="2.1.1.177" evidence="5"/>
<keyword evidence="1 5" id="KW-0489">Methyltransferase</keyword>
<dbReference type="InterPro" id="IPR029028">
    <property type="entry name" value="Alpha/beta_knot_MTases"/>
</dbReference>
<organism evidence="6 7">
    <name type="scientific">Thermosulfuriphilus ammonigenes</name>
    <dbReference type="NCBI Taxonomy" id="1936021"/>
    <lineage>
        <taxon>Bacteria</taxon>
        <taxon>Pseudomonadati</taxon>
        <taxon>Thermodesulfobacteriota</taxon>
        <taxon>Thermodesulfobacteria</taxon>
        <taxon>Thermodesulfobacteriales</taxon>
        <taxon>Thermodesulfobacteriaceae</taxon>
        <taxon>Thermosulfuriphilus</taxon>
    </lineage>
</organism>
<comment type="catalytic activity">
    <reaction evidence="5">
        <text>pseudouridine(1915) in 23S rRNA + S-adenosyl-L-methionine = N(3)-methylpseudouridine(1915) in 23S rRNA + S-adenosyl-L-homocysteine + H(+)</text>
        <dbReference type="Rhea" id="RHEA:42752"/>
        <dbReference type="Rhea" id="RHEA-COMP:10221"/>
        <dbReference type="Rhea" id="RHEA-COMP:10222"/>
        <dbReference type="ChEBI" id="CHEBI:15378"/>
        <dbReference type="ChEBI" id="CHEBI:57856"/>
        <dbReference type="ChEBI" id="CHEBI:59789"/>
        <dbReference type="ChEBI" id="CHEBI:65314"/>
        <dbReference type="ChEBI" id="CHEBI:74486"/>
        <dbReference type="EC" id="2.1.1.177"/>
    </reaction>
</comment>
<evidence type="ECO:0000256" key="2">
    <source>
        <dbReference type="ARBA" id="ARBA00022679"/>
    </source>
</evidence>
<reference evidence="6 7" key="1">
    <citation type="submission" date="2020-02" db="EMBL/GenBank/DDBJ databases">
        <title>Genome analysis of Thermosulfuriphilus ammonigenes ST65T, an anaerobic thermophilic chemolithoautotrophic bacterium isolated from a deep-sea hydrothermal vent.</title>
        <authorList>
            <person name="Slobodkina G."/>
            <person name="Allioux M."/>
            <person name="Merkel A."/>
            <person name="Alain K."/>
            <person name="Jebbar M."/>
            <person name="Slobodkin A."/>
        </authorList>
    </citation>
    <scope>NUCLEOTIDE SEQUENCE [LARGE SCALE GENOMIC DNA]</scope>
    <source>
        <strain evidence="6 7">ST65</strain>
    </source>
</reference>
<dbReference type="GO" id="GO:0070038">
    <property type="term" value="F:rRNA (pseudouridine-N3-)-methyltransferase activity"/>
    <property type="evidence" value="ECO:0007669"/>
    <property type="project" value="UniProtKB-UniRule"/>
</dbReference>
<comment type="subunit">
    <text evidence="5">Homodimer.</text>
</comment>
<accession>A0A6G7PVG0</accession>
<dbReference type="InterPro" id="IPR003742">
    <property type="entry name" value="RlmH-like"/>
</dbReference>
<keyword evidence="5" id="KW-0963">Cytoplasm</keyword>
<dbReference type="PANTHER" id="PTHR33603:SF1">
    <property type="entry name" value="RIBOSOMAL RNA LARGE SUBUNIT METHYLTRANSFERASE H"/>
    <property type="match status" value="1"/>
</dbReference>
<dbReference type="KEGG" id="tav:G4V39_04295"/>
<dbReference type="CDD" id="cd18081">
    <property type="entry name" value="RlmH-like"/>
    <property type="match status" value="1"/>
</dbReference>
<protein>
    <recommendedName>
        <fullName evidence="5">Ribosomal RNA large subunit methyltransferase H</fullName>
        <ecNumber evidence="5">2.1.1.177</ecNumber>
    </recommendedName>
    <alternativeName>
        <fullName evidence="5">23S rRNA (pseudouridine1915-N3)-methyltransferase</fullName>
    </alternativeName>
    <alternativeName>
        <fullName evidence="5">23S rRNA m3Psi1915 methyltransferase</fullName>
    </alternativeName>
    <alternativeName>
        <fullName evidence="5">rRNA (pseudouridine-N3-)-methyltransferase RlmH</fullName>
    </alternativeName>
</protein>
<dbReference type="Proteomes" id="UP000502179">
    <property type="component" value="Chromosome"/>
</dbReference>
<evidence type="ECO:0000313" key="6">
    <source>
        <dbReference type="EMBL" id="QIJ71546.1"/>
    </source>
</evidence>
<keyword evidence="3 5" id="KW-0949">S-adenosyl-L-methionine</keyword>
<dbReference type="EMBL" id="CP048877">
    <property type="protein sequence ID" value="QIJ71546.1"/>
    <property type="molecule type" value="Genomic_DNA"/>
</dbReference>
<dbReference type="PANTHER" id="PTHR33603">
    <property type="entry name" value="METHYLTRANSFERASE"/>
    <property type="match status" value="1"/>
</dbReference>
<sequence length="158" mass="17771">MKLPLKITLLVVGKPKKSFVREGVEIYLQRLKHYLVGVEVVAVKDSGLRNLGEALREEGRRLLKIIPPEAHVIVLDERGQEVSSVEFSAMLRQLAEEGKRHIFFVIGGAYGLAPEVKKRARQTLALSRLTLPHDLALLLVTEQIYRAMTIISGEGYHH</sequence>
<dbReference type="HAMAP" id="MF_00658">
    <property type="entry name" value="23SrRNA_methyltr_H"/>
    <property type="match status" value="1"/>
</dbReference>
<dbReference type="Gene3D" id="3.40.1280.10">
    <property type="match status" value="1"/>
</dbReference>
<comment type="similarity">
    <text evidence="4 5">Belongs to the RNA methyltransferase RlmH family.</text>
</comment>
<dbReference type="SUPFAM" id="SSF75217">
    <property type="entry name" value="alpha/beta knot"/>
    <property type="match status" value="1"/>
</dbReference>
<dbReference type="AlphaFoldDB" id="A0A6G7PVG0"/>
<comment type="subcellular location">
    <subcellularLocation>
        <location evidence="5">Cytoplasm</location>
    </subcellularLocation>
</comment>
<dbReference type="GO" id="GO:0005737">
    <property type="term" value="C:cytoplasm"/>
    <property type="evidence" value="ECO:0007669"/>
    <property type="project" value="UniProtKB-SubCell"/>
</dbReference>
<evidence type="ECO:0000256" key="3">
    <source>
        <dbReference type="ARBA" id="ARBA00022691"/>
    </source>
</evidence>
<keyword evidence="7" id="KW-1185">Reference proteome</keyword>
<keyword evidence="2 5" id="KW-0808">Transferase</keyword>
<name>A0A6G7PVG0_9BACT</name>
<proteinExistence type="inferred from homology"/>